<dbReference type="GO" id="GO:0016887">
    <property type="term" value="F:ATP hydrolysis activity"/>
    <property type="evidence" value="ECO:0007669"/>
    <property type="project" value="InterPro"/>
</dbReference>
<feature type="compositionally biased region" description="Polar residues" evidence="2">
    <location>
        <begin position="488"/>
        <end position="508"/>
    </location>
</feature>
<dbReference type="SUPFAM" id="SSF118116">
    <property type="entry name" value="DNA mismatch repair protein MutL"/>
    <property type="match status" value="2"/>
</dbReference>
<accession>A0AAV9PYD0</accession>
<dbReference type="PANTHER" id="PTHR10073">
    <property type="entry name" value="DNA MISMATCH REPAIR PROTEIN MLH, PMS, MUTL"/>
    <property type="match status" value="1"/>
</dbReference>
<dbReference type="InterPro" id="IPR036890">
    <property type="entry name" value="HATPase_C_sf"/>
</dbReference>
<dbReference type="GO" id="GO:0032300">
    <property type="term" value="C:mismatch repair complex"/>
    <property type="evidence" value="ECO:0007669"/>
    <property type="project" value="InterPro"/>
</dbReference>
<protein>
    <submittedName>
        <fullName evidence="4">DNA mismatch repair protein</fullName>
    </submittedName>
</protein>
<evidence type="ECO:0000313" key="4">
    <source>
        <dbReference type="EMBL" id="KAK5530372.1"/>
    </source>
</evidence>
<keyword evidence="5" id="KW-1185">Reference proteome</keyword>
<dbReference type="AlphaFoldDB" id="A0AAV9PYD0"/>
<comment type="caution">
    <text evidence="4">The sequence shown here is derived from an EMBL/GenBank/DDBJ whole genome shotgun (WGS) entry which is preliminary data.</text>
</comment>
<dbReference type="InterPro" id="IPR014790">
    <property type="entry name" value="MutL_C"/>
</dbReference>
<evidence type="ECO:0000259" key="3">
    <source>
        <dbReference type="SMART" id="SM00853"/>
    </source>
</evidence>
<dbReference type="PANTHER" id="PTHR10073:SF47">
    <property type="entry name" value="DNA MISMATCH REPAIR PROTEIN MLH3"/>
    <property type="match status" value="1"/>
</dbReference>
<gene>
    <name evidence="4" type="primary">MLH3</name>
    <name evidence="4" type="ORF">LTR25_008950</name>
</gene>
<proteinExistence type="inferred from homology"/>
<dbReference type="InterPro" id="IPR037198">
    <property type="entry name" value="MutL_C_sf"/>
</dbReference>
<organism evidence="4 5">
    <name type="scientific">Vermiconidia calcicola</name>
    <dbReference type="NCBI Taxonomy" id="1690605"/>
    <lineage>
        <taxon>Eukaryota</taxon>
        <taxon>Fungi</taxon>
        <taxon>Dikarya</taxon>
        <taxon>Ascomycota</taxon>
        <taxon>Pezizomycotina</taxon>
        <taxon>Dothideomycetes</taxon>
        <taxon>Dothideomycetidae</taxon>
        <taxon>Mycosphaerellales</taxon>
        <taxon>Extremaceae</taxon>
        <taxon>Vermiconidia</taxon>
    </lineage>
</organism>
<dbReference type="SUPFAM" id="SSF55874">
    <property type="entry name" value="ATPase domain of HSP90 chaperone/DNA topoisomerase II/histidine kinase"/>
    <property type="match status" value="1"/>
</dbReference>
<dbReference type="Gene3D" id="3.30.1370.100">
    <property type="entry name" value="MutL, C-terminal domain, regulatory subdomain"/>
    <property type="match status" value="1"/>
</dbReference>
<reference evidence="4 5" key="1">
    <citation type="submission" date="2023-06" db="EMBL/GenBank/DDBJ databases">
        <title>Black Yeasts Isolated from many extreme environments.</title>
        <authorList>
            <person name="Coleine C."/>
            <person name="Stajich J.E."/>
            <person name="Selbmann L."/>
        </authorList>
    </citation>
    <scope>NUCLEOTIDE SEQUENCE [LARGE SCALE GENOMIC DNA]</scope>
    <source>
        <strain evidence="4 5">CCFEE 5887</strain>
    </source>
</reference>
<dbReference type="GO" id="GO:0006298">
    <property type="term" value="P:mismatch repair"/>
    <property type="evidence" value="ECO:0007669"/>
    <property type="project" value="InterPro"/>
</dbReference>
<dbReference type="Pfam" id="PF13589">
    <property type="entry name" value="HATPase_c_3"/>
    <property type="match status" value="1"/>
</dbReference>
<dbReference type="Gene3D" id="3.30.1540.20">
    <property type="entry name" value="MutL, C-terminal domain, dimerisation subdomain"/>
    <property type="match status" value="1"/>
</dbReference>
<feature type="region of interest" description="Disordered" evidence="2">
    <location>
        <begin position="445"/>
        <end position="508"/>
    </location>
</feature>
<evidence type="ECO:0000256" key="1">
    <source>
        <dbReference type="ARBA" id="ARBA00006082"/>
    </source>
</evidence>
<feature type="domain" description="MutL C-terminal dimerisation" evidence="3">
    <location>
        <begin position="649"/>
        <end position="833"/>
    </location>
</feature>
<evidence type="ECO:0000256" key="2">
    <source>
        <dbReference type="SAM" id="MobiDB-lite"/>
    </source>
</evidence>
<dbReference type="Gene3D" id="3.30.565.10">
    <property type="entry name" value="Histidine kinase-like ATPase, C-terminal domain"/>
    <property type="match status" value="1"/>
</dbReference>
<dbReference type="InterPro" id="IPR038973">
    <property type="entry name" value="MutL/Mlh/Pms-like"/>
</dbReference>
<dbReference type="InterPro" id="IPR042121">
    <property type="entry name" value="MutL_C_regsub"/>
</dbReference>
<dbReference type="Proteomes" id="UP001345827">
    <property type="component" value="Unassembled WGS sequence"/>
</dbReference>
<dbReference type="SMART" id="SM00853">
    <property type="entry name" value="MutL_C"/>
    <property type="match status" value="1"/>
</dbReference>
<comment type="similarity">
    <text evidence="1">Belongs to the DNA mismatch repair MutL/HexB family.</text>
</comment>
<dbReference type="Pfam" id="PF08676">
    <property type="entry name" value="MutL_C"/>
    <property type="match status" value="1"/>
</dbReference>
<sequence>MTTTPSIALLPENVQLGLSSAHDINSYEHVVEGLIRNALDADATFITIEVDFAKGYISIRDDGAGINSPEFSEAGHLAKPNCTSKFDSQRLSYGSHGRFLSNLSSLSLLSIASRHLDDELVSRLVLHRGQVICRQVRLNIEDGGLDGRGTHVEVRNLFGDVPVRLKHMAVRYSNEAEVDKTFDRLKLLLVGYLLARPGGEKLRVALKCGKRRYLHQDPERENCHTTSLKLVTTTLYHANYLASTSTENWRTLSLVTSKFAVRAAIALEPAPVKTCQFISLEQFPLLREDKNNWMLDVVNDIISSSSFGAVEDTLTSQGMASGPRKVPVQQPAFGKYGKGVDRWPMFYIRVEIKDNTGAALMHPSESLELDNRIDHLVNALETLTYQFLEDNGFRRGTRGRRRGRLLSSAVWQKNLLGASPEREFNSACPRRGSDGSTLRHWHRVKSGRGLGDEDMSYGLGGSKPVKGDQPAPESLGSIHHINDRIDSQDATSNQNSISNTRGETQFNPHVSEIGEQDEGERPILWINPRNGQPTHVHPRTGARLPNLDGYVDRSLPLHPPSGSLGSRLAPKRAITATLEPQSEGQPTMTTRFQKYKGFLDRRRTEKPIISITTRELAPSEGVGRNVGISNICSVEGLTLTKEALAAARIIGQVDYKFVLAVIPSDDKRGNLLALVDQHAADERVKYERLCQDICGTASTTLVTPLMFDIDENEAELFEQQRGYFQRWCVTYTVREGRSVNGGRHVYCVEVSALPTLIAERCRSEPKLLIDLLRSGIWSRRGRPPGEASSDVLTQQRSDEGTAWFSDFAHCPTLMIEMLKSRSCRTAIMFNDELSLEECTQLVRRLSQCTLPFQCAHGRPTLSVTVMIDEDQDFGFGGHEFTEDTGSSEQLEFGAAWGNWTGSG</sequence>
<evidence type="ECO:0000313" key="5">
    <source>
        <dbReference type="Proteomes" id="UP001345827"/>
    </source>
</evidence>
<dbReference type="GO" id="GO:0140664">
    <property type="term" value="F:ATP-dependent DNA damage sensor activity"/>
    <property type="evidence" value="ECO:0007669"/>
    <property type="project" value="InterPro"/>
</dbReference>
<dbReference type="InterPro" id="IPR042120">
    <property type="entry name" value="MutL_C_dimsub"/>
</dbReference>
<dbReference type="EMBL" id="JAXLQG010000019">
    <property type="protein sequence ID" value="KAK5530372.1"/>
    <property type="molecule type" value="Genomic_DNA"/>
</dbReference>
<dbReference type="GO" id="GO:0005524">
    <property type="term" value="F:ATP binding"/>
    <property type="evidence" value="ECO:0007669"/>
    <property type="project" value="InterPro"/>
</dbReference>
<name>A0AAV9PYD0_9PEZI</name>